<dbReference type="InterPro" id="IPR010998">
    <property type="entry name" value="Integrase_recombinase_N"/>
</dbReference>
<dbReference type="Gene3D" id="3.30.160.390">
    <property type="entry name" value="Integrase, DNA-binding domain"/>
    <property type="match status" value="1"/>
</dbReference>
<keyword evidence="4" id="KW-0233">DNA recombination</keyword>
<feature type="domain" description="Integrase DNA-binding" evidence="5">
    <location>
        <begin position="3"/>
        <end position="94"/>
    </location>
</feature>
<proteinExistence type="inferred from homology"/>
<dbReference type="InterPro" id="IPR011010">
    <property type="entry name" value="DNA_brk_join_enz"/>
</dbReference>
<protein>
    <recommendedName>
        <fullName evidence="5">Integrase DNA-binding domain-containing protein</fullName>
    </recommendedName>
</protein>
<sequence length="418" mass="47177">MEFTKLNVKTLRPPEGKSDITIFDDAMPGFGIRFRDGGAGTYVIQWRCKKTNKPERLPFNKVAKVDLVEAQTWAKRHFEDISRGGNPAAAKREEAAKAASKQTIGKIAPLFLAAQEAKGRTPNYLDENRRSLFRVNKKGEQDAYFSEMHQHAPDDVTRRMVATELNEIAADHGPIAMSRCRAHLHKFWNWAIAQGFVEGGNPVAGTEKFNPTTRDRQHSEAELRTIWAASDDANDYDVIQKLIALTAARRNQIGQLKRSEVKRNEMKIELSGPGRSKNGTTFLLPLSQQALALINKVWDRRQDDTGYLFGEGGDGGFSGWSNAAIAFKKRLGDDFRDYWLHDFRRTFQNVGQDKLKIALHITDACMNHIAGEATAGSRKHYNFAQYWDEKQAAMQVWGDYIECIVTAQQSQLDERTAA</sequence>
<evidence type="ECO:0000256" key="2">
    <source>
        <dbReference type="ARBA" id="ARBA00022908"/>
    </source>
</evidence>
<dbReference type="Pfam" id="PF13356">
    <property type="entry name" value="Arm-DNA-bind_3"/>
    <property type="match status" value="1"/>
</dbReference>
<dbReference type="GO" id="GO:0015074">
    <property type="term" value="P:DNA integration"/>
    <property type="evidence" value="ECO:0007669"/>
    <property type="project" value="UniProtKB-KW"/>
</dbReference>
<dbReference type="Proteomes" id="UP000184096">
    <property type="component" value="Chromosome I"/>
</dbReference>
<dbReference type="Gene3D" id="1.10.443.10">
    <property type="entry name" value="Intergrase catalytic core"/>
    <property type="match status" value="1"/>
</dbReference>
<evidence type="ECO:0000256" key="4">
    <source>
        <dbReference type="ARBA" id="ARBA00023172"/>
    </source>
</evidence>
<keyword evidence="2" id="KW-0229">DNA integration</keyword>
<dbReference type="RefSeq" id="WP_072824544.1">
    <property type="nucleotide sequence ID" value="NZ_LT670849.1"/>
</dbReference>
<dbReference type="PANTHER" id="PTHR30629:SF2">
    <property type="entry name" value="PROPHAGE INTEGRASE INTS-RELATED"/>
    <property type="match status" value="1"/>
</dbReference>
<gene>
    <name evidence="6" type="ORF">SAMN05444170_6681</name>
</gene>
<evidence type="ECO:0000313" key="7">
    <source>
        <dbReference type="Proteomes" id="UP000184096"/>
    </source>
</evidence>
<evidence type="ECO:0000256" key="1">
    <source>
        <dbReference type="ARBA" id="ARBA00008857"/>
    </source>
</evidence>
<dbReference type="GO" id="GO:0003677">
    <property type="term" value="F:DNA binding"/>
    <property type="evidence" value="ECO:0007669"/>
    <property type="project" value="UniProtKB-KW"/>
</dbReference>
<keyword evidence="3" id="KW-0238">DNA-binding</keyword>
<dbReference type="InterPro" id="IPR025166">
    <property type="entry name" value="Integrase_DNA_bind_dom"/>
</dbReference>
<dbReference type="GO" id="GO:0006310">
    <property type="term" value="P:DNA recombination"/>
    <property type="evidence" value="ECO:0007669"/>
    <property type="project" value="UniProtKB-KW"/>
</dbReference>
<dbReference type="InterPro" id="IPR038488">
    <property type="entry name" value="Integrase_DNA-bd_sf"/>
</dbReference>
<dbReference type="InterPro" id="IPR013762">
    <property type="entry name" value="Integrase-like_cat_sf"/>
</dbReference>
<reference evidence="7" key="1">
    <citation type="submission" date="2016-11" db="EMBL/GenBank/DDBJ databases">
        <authorList>
            <person name="Varghese N."/>
            <person name="Submissions S."/>
        </authorList>
    </citation>
    <scope>NUCLEOTIDE SEQUENCE [LARGE SCALE GENOMIC DNA]</scope>
    <source>
        <strain evidence="7">GAS401</strain>
    </source>
</reference>
<evidence type="ECO:0000259" key="5">
    <source>
        <dbReference type="Pfam" id="PF13356"/>
    </source>
</evidence>
<organism evidence="6 7">
    <name type="scientific">Bradyrhizobium erythrophlei</name>
    <dbReference type="NCBI Taxonomy" id="1437360"/>
    <lineage>
        <taxon>Bacteria</taxon>
        <taxon>Pseudomonadati</taxon>
        <taxon>Pseudomonadota</taxon>
        <taxon>Alphaproteobacteria</taxon>
        <taxon>Hyphomicrobiales</taxon>
        <taxon>Nitrobacteraceae</taxon>
        <taxon>Bradyrhizobium</taxon>
    </lineage>
</organism>
<dbReference type="AlphaFoldDB" id="A0A1M7UU15"/>
<comment type="similarity">
    <text evidence="1">Belongs to the 'phage' integrase family.</text>
</comment>
<accession>A0A1M7UU15</accession>
<dbReference type="PANTHER" id="PTHR30629">
    <property type="entry name" value="PROPHAGE INTEGRASE"/>
    <property type="match status" value="1"/>
</dbReference>
<dbReference type="SUPFAM" id="SSF56349">
    <property type="entry name" value="DNA breaking-rejoining enzymes"/>
    <property type="match status" value="1"/>
</dbReference>
<dbReference type="EMBL" id="LT670849">
    <property type="protein sequence ID" value="SHN86434.1"/>
    <property type="molecule type" value="Genomic_DNA"/>
</dbReference>
<keyword evidence="7" id="KW-1185">Reference proteome</keyword>
<name>A0A1M7UU15_9BRAD</name>
<dbReference type="Gene3D" id="1.10.150.130">
    <property type="match status" value="1"/>
</dbReference>
<dbReference type="InterPro" id="IPR050808">
    <property type="entry name" value="Phage_Integrase"/>
</dbReference>
<dbReference type="OrthoDB" id="7615137at2"/>
<evidence type="ECO:0000313" key="6">
    <source>
        <dbReference type="EMBL" id="SHN86434.1"/>
    </source>
</evidence>
<evidence type="ECO:0000256" key="3">
    <source>
        <dbReference type="ARBA" id="ARBA00023125"/>
    </source>
</evidence>